<dbReference type="SUPFAM" id="SSF144083">
    <property type="entry name" value="Magnesium transport protein CorA, transmembrane region"/>
    <property type="match status" value="1"/>
</dbReference>
<dbReference type="GO" id="GO:0000287">
    <property type="term" value="F:magnesium ion binding"/>
    <property type="evidence" value="ECO:0007669"/>
    <property type="project" value="TreeGrafter"/>
</dbReference>
<accession>A0A7S2SMC5</accession>
<dbReference type="PANTHER" id="PTHR46494">
    <property type="entry name" value="CORA FAMILY METAL ION TRANSPORTER (EUROFUNG)"/>
    <property type="match status" value="1"/>
</dbReference>
<keyword evidence="6" id="KW-0460">Magnesium</keyword>
<dbReference type="GO" id="GO:0005886">
    <property type="term" value="C:plasma membrane"/>
    <property type="evidence" value="ECO:0007669"/>
    <property type="project" value="UniProtKB-SubCell"/>
</dbReference>
<evidence type="ECO:0000256" key="9">
    <source>
        <dbReference type="ARBA" id="ARBA00023136"/>
    </source>
</evidence>
<protein>
    <recommendedName>
        <fullName evidence="14">EF-hand domain-containing protein</fullName>
    </recommendedName>
</protein>
<evidence type="ECO:0000256" key="12">
    <source>
        <dbReference type="SAM" id="MobiDB-lite"/>
    </source>
</evidence>
<dbReference type="InterPro" id="IPR045863">
    <property type="entry name" value="CorA_TM1_TM2"/>
</dbReference>
<comment type="function">
    <text evidence="11">Mediates influx of magnesium ions. Alternates between open and closed states. Activated by low cytoplasmic Mg(2+) levels. Inactive when cytoplasmic Mg(2+) levels are high.</text>
</comment>
<evidence type="ECO:0000256" key="11">
    <source>
        <dbReference type="ARBA" id="ARBA00045497"/>
    </source>
</evidence>
<gene>
    <name evidence="15" type="ORF">QSP1433_LOCUS15649</name>
</gene>
<feature type="region of interest" description="Disordered" evidence="12">
    <location>
        <begin position="41"/>
        <end position="89"/>
    </location>
</feature>
<name>A0A7S2SMC5_9STRA</name>
<dbReference type="GO" id="GO:0050897">
    <property type="term" value="F:cobalt ion binding"/>
    <property type="evidence" value="ECO:0007669"/>
    <property type="project" value="TreeGrafter"/>
</dbReference>
<evidence type="ECO:0000256" key="3">
    <source>
        <dbReference type="ARBA" id="ARBA00022448"/>
    </source>
</evidence>
<keyword evidence="7 13" id="KW-1133">Transmembrane helix</keyword>
<keyword evidence="4" id="KW-1003">Cell membrane</keyword>
<dbReference type="PANTHER" id="PTHR46494:SF1">
    <property type="entry name" value="CORA FAMILY METAL ION TRANSPORTER (EUROFUNG)"/>
    <property type="match status" value="1"/>
</dbReference>
<reference evidence="15" key="1">
    <citation type="submission" date="2021-01" db="EMBL/GenBank/DDBJ databases">
        <authorList>
            <person name="Corre E."/>
            <person name="Pelletier E."/>
            <person name="Niang G."/>
            <person name="Scheremetjew M."/>
            <person name="Finn R."/>
            <person name="Kale V."/>
            <person name="Holt S."/>
            <person name="Cochrane G."/>
            <person name="Meng A."/>
            <person name="Brown T."/>
            <person name="Cohen L."/>
        </authorList>
    </citation>
    <scope>NUCLEOTIDE SEQUENCE</scope>
    <source>
        <strain evidence="15">NY070348D</strain>
    </source>
</reference>
<dbReference type="Gene3D" id="3.30.460.20">
    <property type="entry name" value="CorA soluble domain-like"/>
    <property type="match status" value="1"/>
</dbReference>
<dbReference type="GO" id="GO:0005509">
    <property type="term" value="F:calcium ion binding"/>
    <property type="evidence" value="ECO:0007669"/>
    <property type="project" value="InterPro"/>
</dbReference>
<evidence type="ECO:0000256" key="7">
    <source>
        <dbReference type="ARBA" id="ARBA00022989"/>
    </source>
</evidence>
<dbReference type="Pfam" id="PF01544">
    <property type="entry name" value="CorA"/>
    <property type="match status" value="1"/>
</dbReference>
<evidence type="ECO:0000256" key="6">
    <source>
        <dbReference type="ARBA" id="ARBA00022842"/>
    </source>
</evidence>
<evidence type="ECO:0000256" key="13">
    <source>
        <dbReference type="SAM" id="Phobius"/>
    </source>
</evidence>
<feature type="domain" description="EF-hand" evidence="14">
    <location>
        <begin position="185"/>
        <end position="220"/>
    </location>
</feature>
<feature type="transmembrane region" description="Helical" evidence="13">
    <location>
        <begin position="610"/>
        <end position="630"/>
    </location>
</feature>
<sequence>MERRSHGKRTDSRRTGFQCADEDVPVLELHQSGVDHLGTVSEQTSSRGSVISAPGRAHAQGLERTGSHGNDSVVSEYSGIPHKPRMSDRSMSFSLNRDYDEEHLEEGKPVHVAELLVGVVANYNDVTDPKNYDNSSIFESFFDLTHARLEHIFKMFDELSLDKEKGILDYENFRRSLRDAGLEIKDKQSFERLVKKVDLDLDGGITFSEFETVVQSLKMAHMFRANQNQWENSFRVINYNTKRALEEIVKGAEIKNFMYAPRPDWASNRWIELTLPATFIMKCLSIKHRLHPLALEDALADSSKMRAKVDRYDTHIFIVFPLLDLVYESDDGTSSRFTKTSVRSPTERDGYGTMRSRSFSYSRSSSTVREPLIEKAPSVTSVEQPDDKIEKIEIPRVRKTNCYIFLSRPEFKTIISIVGHESRNRFRRVRRELGVSYSRLRTHDGMYLVYTMLDVIVDAYTPLVEEMEDLLNRLACQVRLQRKIISYGKNEFNFSNSYHDMLQEVNNLKRWMIPAQRVVANLILEEITDADCKTYLRDVHDHLEQISDDINSILQGVEALKAEHDHGLEVKMNGTMNALTIVATAVLPAQFLTGVFGMNFEDMPELHWRFGYPLFWGITFLSWFLLYMFFRSKGFI</sequence>
<dbReference type="FunFam" id="1.20.58.340:FF:000004">
    <property type="entry name" value="Magnesium transport protein CorA"/>
    <property type="match status" value="1"/>
</dbReference>
<keyword evidence="5 13" id="KW-0812">Transmembrane</keyword>
<keyword evidence="9 13" id="KW-0472">Membrane</keyword>
<evidence type="ECO:0000256" key="1">
    <source>
        <dbReference type="ARBA" id="ARBA00004651"/>
    </source>
</evidence>
<dbReference type="InterPro" id="IPR045861">
    <property type="entry name" value="CorA_cytoplasmic_dom"/>
</dbReference>
<dbReference type="SUPFAM" id="SSF143865">
    <property type="entry name" value="CorA soluble domain-like"/>
    <property type="match status" value="1"/>
</dbReference>
<feature type="transmembrane region" description="Helical" evidence="13">
    <location>
        <begin position="578"/>
        <end position="598"/>
    </location>
</feature>
<dbReference type="Gene3D" id="1.20.58.340">
    <property type="entry name" value="Magnesium transport protein CorA, transmembrane region"/>
    <property type="match status" value="2"/>
</dbReference>
<evidence type="ECO:0000256" key="2">
    <source>
        <dbReference type="ARBA" id="ARBA00009765"/>
    </source>
</evidence>
<evidence type="ECO:0000256" key="8">
    <source>
        <dbReference type="ARBA" id="ARBA00023065"/>
    </source>
</evidence>
<feature type="region of interest" description="Disordered" evidence="12">
    <location>
        <begin position="336"/>
        <end position="358"/>
    </location>
</feature>
<dbReference type="EMBL" id="HBHK01024896">
    <property type="protein sequence ID" value="CAD9704260.1"/>
    <property type="molecule type" value="Transcribed_RNA"/>
</dbReference>
<dbReference type="PROSITE" id="PS50222">
    <property type="entry name" value="EF_HAND_2"/>
    <property type="match status" value="1"/>
</dbReference>
<keyword evidence="8" id="KW-0406">Ion transport</keyword>
<proteinExistence type="inferred from homology"/>
<evidence type="ECO:0000259" key="14">
    <source>
        <dbReference type="PROSITE" id="PS50222"/>
    </source>
</evidence>
<dbReference type="InterPro" id="IPR002523">
    <property type="entry name" value="MgTranspt_CorA/ZnTranspt_ZntB"/>
</dbReference>
<dbReference type="CDD" id="cd12822">
    <property type="entry name" value="TmCorA-like"/>
    <property type="match status" value="1"/>
</dbReference>
<evidence type="ECO:0000256" key="4">
    <source>
        <dbReference type="ARBA" id="ARBA00022475"/>
    </source>
</evidence>
<dbReference type="SUPFAM" id="SSF47473">
    <property type="entry name" value="EF-hand"/>
    <property type="match status" value="1"/>
</dbReference>
<dbReference type="InterPro" id="IPR011992">
    <property type="entry name" value="EF-hand-dom_pair"/>
</dbReference>
<comment type="similarity">
    <text evidence="2">Belongs to the CorA metal ion transporter (MIT) (TC 1.A.35) family.</text>
</comment>
<comment type="subcellular location">
    <subcellularLocation>
        <location evidence="1">Cell membrane</location>
        <topology evidence="1">Multi-pass membrane protein</topology>
    </subcellularLocation>
</comment>
<comment type="catalytic activity">
    <reaction evidence="10">
        <text>Mg(2+)(in) = Mg(2+)(out)</text>
        <dbReference type="Rhea" id="RHEA:29827"/>
        <dbReference type="ChEBI" id="CHEBI:18420"/>
    </reaction>
</comment>
<organism evidence="15">
    <name type="scientific">Mucochytrium quahogii</name>
    <dbReference type="NCBI Taxonomy" id="96639"/>
    <lineage>
        <taxon>Eukaryota</taxon>
        <taxon>Sar</taxon>
        <taxon>Stramenopiles</taxon>
        <taxon>Bigyra</taxon>
        <taxon>Labyrinthulomycetes</taxon>
        <taxon>Thraustochytrida</taxon>
        <taxon>Thraustochytriidae</taxon>
        <taxon>Mucochytrium</taxon>
    </lineage>
</organism>
<dbReference type="Gene3D" id="1.10.238.10">
    <property type="entry name" value="EF-hand"/>
    <property type="match status" value="1"/>
</dbReference>
<dbReference type="GO" id="GO:0015087">
    <property type="term" value="F:cobalt ion transmembrane transporter activity"/>
    <property type="evidence" value="ECO:0007669"/>
    <property type="project" value="TreeGrafter"/>
</dbReference>
<keyword evidence="3" id="KW-0813">Transport</keyword>
<dbReference type="InterPro" id="IPR002048">
    <property type="entry name" value="EF_hand_dom"/>
</dbReference>
<dbReference type="GO" id="GO:0015095">
    <property type="term" value="F:magnesium ion transmembrane transporter activity"/>
    <property type="evidence" value="ECO:0007669"/>
    <property type="project" value="TreeGrafter"/>
</dbReference>
<dbReference type="AlphaFoldDB" id="A0A7S2SMC5"/>
<evidence type="ECO:0000313" key="15">
    <source>
        <dbReference type="EMBL" id="CAD9704260.1"/>
    </source>
</evidence>
<evidence type="ECO:0000256" key="5">
    <source>
        <dbReference type="ARBA" id="ARBA00022692"/>
    </source>
</evidence>
<evidence type="ECO:0000256" key="10">
    <source>
        <dbReference type="ARBA" id="ARBA00034269"/>
    </source>
</evidence>